<reference evidence="2 3" key="1">
    <citation type="submission" date="2019-07" db="EMBL/GenBank/DDBJ databases">
        <title>Chromosome genome assembly for large yellow croaker.</title>
        <authorList>
            <person name="Xiao S."/>
        </authorList>
    </citation>
    <scope>NUCLEOTIDE SEQUENCE [LARGE SCALE GENOMIC DNA]</scope>
    <source>
        <strain evidence="2">JMULYC20181020</strain>
        <tissue evidence="2">Muscle</tissue>
    </source>
</reference>
<feature type="compositionally biased region" description="Polar residues" evidence="1">
    <location>
        <begin position="401"/>
        <end position="412"/>
    </location>
</feature>
<feature type="compositionally biased region" description="Low complexity" evidence="1">
    <location>
        <begin position="366"/>
        <end position="391"/>
    </location>
</feature>
<feature type="compositionally biased region" description="Polar residues" evidence="1">
    <location>
        <begin position="43"/>
        <end position="54"/>
    </location>
</feature>
<feature type="compositionally biased region" description="Polar residues" evidence="1">
    <location>
        <begin position="175"/>
        <end position="186"/>
    </location>
</feature>
<dbReference type="Proteomes" id="UP000424527">
    <property type="component" value="Unassembled WGS sequence"/>
</dbReference>
<feature type="compositionally biased region" description="Low complexity" evidence="1">
    <location>
        <begin position="491"/>
        <end position="505"/>
    </location>
</feature>
<feature type="compositionally biased region" description="Basic and acidic residues" evidence="1">
    <location>
        <begin position="109"/>
        <end position="126"/>
    </location>
</feature>
<feature type="compositionally biased region" description="Basic and acidic residues" evidence="1">
    <location>
        <begin position="433"/>
        <end position="444"/>
    </location>
</feature>
<feature type="compositionally biased region" description="Polar residues" evidence="1">
    <location>
        <begin position="155"/>
        <end position="166"/>
    </location>
</feature>
<feature type="compositionally biased region" description="Polar residues" evidence="1">
    <location>
        <begin position="273"/>
        <end position="282"/>
    </location>
</feature>
<name>A0A6G0HK15_LARCR</name>
<feature type="compositionally biased region" description="Polar residues" evidence="1">
    <location>
        <begin position="10"/>
        <end position="20"/>
    </location>
</feature>
<proteinExistence type="predicted"/>
<feature type="region of interest" description="Disordered" evidence="1">
    <location>
        <begin position="808"/>
        <end position="884"/>
    </location>
</feature>
<feature type="region of interest" description="Disordered" evidence="1">
    <location>
        <begin position="270"/>
        <end position="414"/>
    </location>
</feature>
<gene>
    <name evidence="2" type="ORF">D5F01_LYC22902</name>
</gene>
<feature type="region of interest" description="Disordered" evidence="1">
    <location>
        <begin position="108"/>
        <end position="223"/>
    </location>
</feature>
<comment type="caution">
    <text evidence="2">The sequence shown here is derived from an EMBL/GenBank/DDBJ whole genome shotgun (WGS) entry which is preliminary data.</text>
</comment>
<feature type="compositionally biased region" description="Low complexity" evidence="1">
    <location>
        <begin position="853"/>
        <end position="880"/>
    </location>
</feature>
<dbReference type="EMBL" id="REGW02000023">
    <property type="protein sequence ID" value="KAE8279316.1"/>
    <property type="molecule type" value="Genomic_DNA"/>
</dbReference>
<protein>
    <submittedName>
        <fullName evidence="2">Zinc finger protein 638</fullName>
    </submittedName>
</protein>
<feature type="compositionally biased region" description="Polar residues" evidence="1">
    <location>
        <begin position="471"/>
        <end position="487"/>
    </location>
</feature>
<accession>A0A6G0HK15</accession>
<feature type="compositionally biased region" description="Low complexity" evidence="1">
    <location>
        <begin position="340"/>
        <end position="350"/>
    </location>
</feature>
<evidence type="ECO:0000313" key="3">
    <source>
        <dbReference type="Proteomes" id="UP000424527"/>
    </source>
</evidence>
<organism evidence="2 3">
    <name type="scientific">Larimichthys crocea</name>
    <name type="common">Large yellow croaker</name>
    <name type="synonym">Pseudosciaena crocea</name>
    <dbReference type="NCBI Taxonomy" id="215358"/>
    <lineage>
        <taxon>Eukaryota</taxon>
        <taxon>Metazoa</taxon>
        <taxon>Chordata</taxon>
        <taxon>Craniata</taxon>
        <taxon>Vertebrata</taxon>
        <taxon>Euteleostomi</taxon>
        <taxon>Actinopterygii</taxon>
        <taxon>Neopterygii</taxon>
        <taxon>Teleostei</taxon>
        <taxon>Neoteleostei</taxon>
        <taxon>Acanthomorphata</taxon>
        <taxon>Eupercaria</taxon>
        <taxon>Sciaenidae</taxon>
        <taxon>Larimichthys</taxon>
    </lineage>
</organism>
<feature type="region of interest" description="Disordered" evidence="1">
    <location>
        <begin position="1"/>
        <end position="74"/>
    </location>
</feature>
<keyword evidence="3" id="KW-1185">Reference proteome</keyword>
<sequence length="928" mass="100190">MSHPLYNPYASGNQSSTQGQYGHPSMQAERDQRRSSCLGPGSNFGSTGGSSLIPDTSGGIPSSSLSSQSMTYRPEQGRAIMDKDLERSIDMHISRAREEVRVLGKPVHHPLDQDTRFTNTQRHEFHSPGTGMVSYPSLSSTSAAPGHRHSDIESGGTSLDWSSNYKRPTADDSKFYSSPVSSNNASGRDDRFFPPIERPRDMQSIPGLGDYDRPVQESTRPKYTSESAANILLHFGLEKEDLEELLSYPEDQITPANLPYILRQIRIQKAKRTPTTVQTKSYPESVSERGSHSLSSSGSSSVLQPSKVIDYGHTGKYTGGVVDDTGKTSVSRANSGGSGSMLLMDSFSSSQHTREPPQKNTTVVKSSALGSSQQASSVTSLSSSYSPVLNSEAPPSHDQTKQLQTSQANLSSFVLPKKDTDLRVLKAEVSKPVPVKEPEADRQSTSKTQPPCTPLFRGVHPGRPGLVLIGRNNNSGTKGQSKTQGHGSTVPGQIKKQQPQQQKPKQPVEHQSKQQMQKQPVVQPVAQPVVQPVVQPGQANWPPVFSAAKPVPPTPLISNITDASRPMQRMMFLPDDPRSRVIPPLLPQTIQNFNHMTLPPSNRQPPAKVAGTKGLPTLAMMHDYAAASPRIFPHTCSLCNKECTHMKTITKMADKIVKKIAVVLVIISKSCVLFVLNARIGSPTRTPTFTLRAADYCEIDIQIGMVRYFSLGLQVKMPSPRPYPLHSLPSSVTRKPAVEVTPIPAPGHPAPVGTVAQRVEGRDAVAHHDRRTIPDTLSAVQSLSKQTDLDTVVKTLAPVLLAELVKMKSSSSSSASSKGGKPSSSTTPAVGKRLSSTGSSSSTSSTAKKKVLSTKVSKAKPSLQKSEASSSTKTKSGKCSPPTMVRLEGIRSSLSHNDVIAAVEQFGKTKSVLLFRSKLEQTCIIQCL</sequence>
<evidence type="ECO:0000313" key="2">
    <source>
        <dbReference type="EMBL" id="KAE8279316.1"/>
    </source>
</evidence>
<evidence type="ECO:0000256" key="1">
    <source>
        <dbReference type="SAM" id="MobiDB-lite"/>
    </source>
</evidence>
<feature type="compositionally biased region" description="Low complexity" evidence="1">
    <location>
        <begin position="809"/>
        <end position="846"/>
    </location>
</feature>
<dbReference type="AlphaFoldDB" id="A0A6G0HK15"/>
<feature type="region of interest" description="Disordered" evidence="1">
    <location>
        <begin position="433"/>
        <end position="522"/>
    </location>
</feature>
<feature type="compositionally biased region" description="Low complexity" evidence="1">
    <location>
        <begin position="292"/>
        <end position="303"/>
    </location>
</feature>
<feature type="compositionally biased region" description="Basic and acidic residues" evidence="1">
    <location>
        <begin position="187"/>
        <end position="201"/>
    </location>
</feature>